<dbReference type="InterPro" id="IPR036597">
    <property type="entry name" value="Fido-like_dom_sf"/>
</dbReference>
<dbReference type="Proteomes" id="UP001302072">
    <property type="component" value="Chromosome"/>
</dbReference>
<dbReference type="EMBL" id="CP115541">
    <property type="protein sequence ID" value="WNH51128.1"/>
    <property type="molecule type" value="Genomic_DNA"/>
</dbReference>
<protein>
    <recommendedName>
        <fullName evidence="3">Filamentation induced by cAMP protein Fic</fullName>
    </recommendedName>
</protein>
<accession>A0ABY9YLF4</accession>
<evidence type="ECO:0000313" key="1">
    <source>
        <dbReference type="EMBL" id="WNH51128.1"/>
    </source>
</evidence>
<keyword evidence="2" id="KW-1185">Reference proteome</keyword>
<sequence length="176" mass="19848">MWWAQIKFARAAIRRRLPLLDRDQAPFSVCITDQLQKRLHFIDREAAGAIKGMDGSGGAARFLMRSLIEESMTSSQLEGAATTRVVAKEMLSTGRPPRDQSERMIYNNYAAMSLIRERGKRPFSVDEILELHTVLTTGTLESEDHCGRLRVAEDNVLIFDKGSDIPVVNLEDLLRT</sequence>
<dbReference type="Gene3D" id="1.10.3290.10">
    <property type="entry name" value="Fido-like domain"/>
    <property type="match status" value="1"/>
</dbReference>
<evidence type="ECO:0000313" key="2">
    <source>
        <dbReference type="Proteomes" id="UP001302072"/>
    </source>
</evidence>
<name>A0ABY9YLF4_9GAMM</name>
<dbReference type="RefSeq" id="WP_311190387.1">
    <property type="nucleotide sequence ID" value="NZ_CP115541.1"/>
</dbReference>
<organism evidence="1 2">
    <name type="scientific">Stenotrophomonas oahuensis</name>
    <dbReference type="NCBI Taxonomy" id="3003271"/>
    <lineage>
        <taxon>Bacteria</taxon>
        <taxon>Pseudomonadati</taxon>
        <taxon>Pseudomonadota</taxon>
        <taxon>Gammaproteobacteria</taxon>
        <taxon>Lysobacterales</taxon>
        <taxon>Lysobacteraceae</taxon>
        <taxon>Stenotrophomonas</taxon>
    </lineage>
</organism>
<gene>
    <name evidence="1" type="ORF">PDM29_12190</name>
</gene>
<proteinExistence type="predicted"/>
<evidence type="ECO:0008006" key="3">
    <source>
        <dbReference type="Google" id="ProtNLM"/>
    </source>
</evidence>
<reference evidence="1 2" key="1">
    <citation type="submission" date="2022-12" db="EMBL/GenBank/DDBJ databases">
        <title>Two new species, Stenotrophomonas aracearum and Stenotrophomonas oahuensis, isolated from Anthurium (Araceae family) in Hawaii.</title>
        <authorList>
            <person name="Chunag S.C."/>
            <person name="Dobhal S."/>
            <person name="Alvarez A."/>
            <person name="Arif M."/>
        </authorList>
    </citation>
    <scope>NUCLEOTIDE SEQUENCE [LARGE SCALE GENOMIC DNA]</scope>
    <source>
        <strain evidence="1 2">A5586</strain>
    </source>
</reference>